<protein>
    <recommendedName>
        <fullName evidence="9">Interferon-induced transmembrane protein 3</fullName>
    </recommendedName>
</protein>
<dbReference type="Pfam" id="PF04505">
    <property type="entry name" value="CD225"/>
    <property type="match status" value="1"/>
</dbReference>
<name>A0AAV7AWM6_ENGPU</name>
<dbReference type="EMBL" id="WNYA01000007">
    <property type="protein sequence ID" value="KAG8564377.1"/>
    <property type="molecule type" value="Genomic_DNA"/>
</dbReference>
<evidence type="ECO:0000256" key="1">
    <source>
        <dbReference type="ARBA" id="ARBA00004370"/>
    </source>
</evidence>
<proteinExistence type="inferred from homology"/>
<comment type="subcellular location">
    <subcellularLocation>
        <location evidence="1">Membrane</location>
    </subcellularLocation>
</comment>
<dbReference type="GO" id="GO:0005886">
    <property type="term" value="C:plasma membrane"/>
    <property type="evidence" value="ECO:0007669"/>
    <property type="project" value="TreeGrafter"/>
</dbReference>
<keyword evidence="5 6" id="KW-0472">Membrane</keyword>
<keyword evidence="4 6" id="KW-1133">Transmembrane helix</keyword>
<dbReference type="Proteomes" id="UP000824782">
    <property type="component" value="Unassembled WGS sequence"/>
</dbReference>
<comment type="similarity">
    <text evidence="2">Belongs to the CD225/Dispanin family.</text>
</comment>
<evidence type="ECO:0000313" key="7">
    <source>
        <dbReference type="EMBL" id="KAG8564377.1"/>
    </source>
</evidence>
<dbReference type="InterPro" id="IPR007593">
    <property type="entry name" value="CD225/Dispanin_fam"/>
</dbReference>
<keyword evidence="8" id="KW-1185">Reference proteome</keyword>
<gene>
    <name evidence="7" type="ORF">GDO81_016433</name>
</gene>
<evidence type="ECO:0000256" key="5">
    <source>
        <dbReference type="ARBA" id="ARBA00023136"/>
    </source>
</evidence>
<dbReference type="PANTHER" id="PTHR13999:SF4">
    <property type="entry name" value="INTERFERON-INDUCED TRANSMEMBRANE PROTEIN 3"/>
    <property type="match status" value="1"/>
</dbReference>
<comment type="caution">
    <text evidence="7">The sequence shown here is derived from an EMBL/GenBank/DDBJ whole genome shotgun (WGS) entry which is preliminary data.</text>
</comment>
<feature type="transmembrane region" description="Helical" evidence="6">
    <location>
        <begin position="96"/>
        <end position="123"/>
    </location>
</feature>
<dbReference type="AlphaFoldDB" id="A0AAV7AWM6"/>
<evidence type="ECO:0008006" key="9">
    <source>
        <dbReference type="Google" id="ProtNLM"/>
    </source>
</evidence>
<dbReference type="InterPro" id="IPR051517">
    <property type="entry name" value="IFITM_antiviral_protein"/>
</dbReference>
<feature type="transmembrane region" description="Helical" evidence="6">
    <location>
        <begin position="48"/>
        <end position="70"/>
    </location>
</feature>
<accession>A0AAV7AWM6</accession>
<evidence type="ECO:0000256" key="2">
    <source>
        <dbReference type="ARBA" id="ARBA00006843"/>
    </source>
</evidence>
<keyword evidence="3 6" id="KW-0812">Transmembrane</keyword>
<evidence type="ECO:0000256" key="3">
    <source>
        <dbReference type="ARBA" id="ARBA00022692"/>
    </source>
</evidence>
<sequence length="124" mass="13646">MDSGGFSLPPYTIESSENPIYSGNFQPGNAHSTVVVVQEDAQLVRDDFIWSIFNTIYCNSCCLGFVALSYSVKSRDRKLFNDGVGARQYGATARKLNIAATTVTVVLVIFIIILYVCFLFSLIA</sequence>
<evidence type="ECO:0000313" key="8">
    <source>
        <dbReference type="Proteomes" id="UP000824782"/>
    </source>
</evidence>
<evidence type="ECO:0000256" key="6">
    <source>
        <dbReference type="SAM" id="Phobius"/>
    </source>
</evidence>
<organism evidence="7 8">
    <name type="scientific">Engystomops pustulosus</name>
    <name type="common">Tungara frog</name>
    <name type="synonym">Physalaemus pustulosus</name>
    <dbReference type="NCBI Taxonomy" id="76066"/>
    <lineage>
        <taxon>Eukaryota</taxon>
        <taxon>Metazoa</taxon>
        <taxon>Chordata</taxon>
        <taxon>Craniata</taxon>
        <taxon>Vertebrata</taxon>
        <taxon>Euteleostomi</taxon>
        <taxon>Amphibia</taxon>
        <taxon>Batrachia</taxon>
        <taxon>Anura</taxon>
        <taxon>Neobatrachia</taxon>
        <taxon>Hyloidea</taxon>
        <taxon>Leptodactylidae</taxon>
        <taxon>Leiuperinae</taxon>
        <taxon>Engystomops</taxon>
    </lineage>
</organism>
<dbReference type="PANTHER" id="PTHR13999">
    <property type="entry name" value="INTERFERON INDUCIBLE TRANSMEMBRANE PROTEIN"/>
    <property type="match status" value="1"/>
</dbReference>
<reference evidence="7" key="1">
    <citation type="thesis" date="2020" institute="ProQuest LLC" country="789 East Eisenhower Parkway, Ann Arbor, MI, USA">
        <title>Comparative Genomics and Chromosome Evolution.</title>
        <authorList>
            <person name="Mudd A.B."/>
        </authorList>
    </citation>
    <scope>NUCLEOTIDE SEQUENCE</scope>
    <source>
        <strain evidence="7">237g6f4</strain>
        <tissue evidence="7">Blood</tissue>
    </source>
</reference>
<evidence type="ECO:0000256" key="4">
    <source>
        <dbReference type="ARBA" id="ARBA00022989"/>
    </source>
</evidence>